<protein>
    <submittedName>
        <fullName evidence="1">Uncharacterized protein</fullName>
    </submittedName>
</protein>
<comment type="caution">
    <text evidence="1">The sequence shown here is derived from an EMBL/GenBank/DDBJ whole genome shotgun (WGS) entry which is preliminary data.</text>
</comment>
<organism evidence="1 2">
    <name type="scientific">Saccharothrix ecbatanensis</name>
    <dbReference type="NCBI Taxonomy" id="1105145"/>
    <lineage>
        <taxon>Bacteria</taxon>
        <taxon>Bacillati</taxon>
        <taxon>Actinomycetota</taxon>
        <taxon>Actinomycetes</taxon>
        <taxon>Pseudonocardiales</taxon>
        <taxon>Pseudonocardiaceae</taxon>
        <taxon>Saccharothrix</taxon>
    </lineage>
</organism>
<proteinExistence type="predicted"/>
<sequence>MTDLSEFRRVCHAVALSSGGRVVEFRIADCVTPNFHQAIIAYRDRVVAVVCTRHSALMAVAEPRAVDFANGWRDSGPLTFVDAPRLMALLADMSRFRLLTPDELNGEFDAEDWPEILAYDIKYWRPANLGEALFNHFD</sequence>
<evidence type="ECO:0000313" key="1">
    <source>
        <dbReference type="EMBL" id="MBB5805933.1"/>
    </source>
</evidence>
<dbReference type="RefSeq" id="WP_184924868.1">
    <property type="nucleotide sequence ID" value="NZ_JACHMO010000001.1"/>
</dbReference>
<keyword evidence="2" id="KW-1185">Reference proteome</keyword>
<accession>A0A7W9M3H5</accession>
<gene>
    <name evidence="1" type="ORF">F4560_005701</name>
</gene>
<dbReference type="EMBL" id="JACHMO010000001">
    <property type="protein sequence ID" value="MBB5805933.1"/>
    <property type="molecule type" value="Genomic_DNA"/>
</dbReference>
<dbReference type="AlphaFoldDB" id="A0A7W9M3H5"/>
<reference evidence="1 2" key="1">
    <citation type="submission" date="2020-08" db="EMBL/GenBank/DDBJ databases">
        <title>Sequencing the genomes of 1000 actinobacteria strains.</title>
        <authorList>
            <person name="Klenk H.-P."/>
        </authorList>
    </citation>
    <scope>NUCLEOTIDE SEQUENCE [LARGE SCALE GENOMIC DNA]</scope>
    <source>
        <strain evidence="1 2">DSM 45486</strain>
    </source>
</reference>
<name>A0A7W9M3H5_9PSEU</name>
<evidence type="ECO:0000313" key="2">
    <source>
        <dbReference type="Proteomes" id="UP000552097"/>
    </source>
</evidence>
<dbReference type="Proteomes" id="UP000552097">
    <property type="component" value="Unassembled WGS sequence"/>
</dbReference>